<dbReference type="AlphaFoldDB" id="A0AAD7IYA5"/>
<feature type="region of interest" description="Disordered" evidence="1">
    <location>
        <begin position="506"/>
        <end position="528"/>
    </location>
</feature>
<evidence type="ECO:0008006" key="4">
    <source>
        <dbReference type="Google" id="ProtNLM"/>
    </source>
</evidence>
<keyword evidence="3" id="KW-1185">Reference proteome</keyword>
<dbReference type="EMBL" id="JARJLG010000076">
    <property type="protein sequence ID" value="KAJ7751879.1"/>
    <property type="molecule type" value="Genomic_DNA"/>
</dbReference>
<evidence type="ECO:0000313" key="3">
    <source>
        <dbReference type="Proteomes" id="UP001215280"/>
    </source>
</evidence>
<feature type="compositionally biased region" description="Pro residues" evidence="1">
    <location>
        <begin position="656"/>
        <end position="681"/>
    </location>
</feature>
<name>A0AAD7IYA5_9AGAR</name>
<dbReference type="Proteomes" id="UP001215280">
    <property type="component" value="Unassembled WGS sequence"/>
</dbReference>
<gene>
    <name evidence="2" type="ORF">DFH07DRAFT_921881</name>
</gene>
<feature type="compositionally biased region" description="Pro residues" evidence="1">
    <location>
        <begin position="715"/>
        <end position="728"/>
    </location>
</feature>
<organism evidence="2 3">
    <name type="scientific">Mycena maculata</name>
    <dbReference type="NCBI Taxonomy" id="230809"/>
    <lineage>
        <taxon>Eukaryota</taxon>
        <taxon>Fungi</taxon>
        <taxon>Dikarya</taxon>
        <taxon>Basidiomycota</taxon>
        <taxon>Agaricomycotina</taxon>
        <taxon>Agaricomycetes</taxon>
        <taxon>Agaricomycetidae</taxon>
        <taxon>Agaricales</taxon>
        <taxon>Marasmiineae</taxon>
        <taxon>Mycenaceae</taxon>
        <taxon>Mycena</taxon>
    </lineage>
</organism>
<dbReference type="PRINTS" id="PR01217">
    <property type="entry name" value="PRICHEXTENSN"/>
</dbReference>
<dbReference type="CDD" id="cd11576">
    <property type="entry name" value="GH99_GH71_like_2"/>
    <property type="match status" value="1"/>
</dbReference>
<feature type="compositionally biased region" description="Pro residues" evidence="1">
    <location>
        <begin position="636"/>
        <end position="649"/>
    </location>
</feature>
<protein>
    <recommendedName>
        <fullName evidence="4">Xylosidase/arabinosidase</fullName>
    </recommendedName>
</protein>
<evidence type="ECO:0000313" key="2">
    <source>
        <dbReference type="EMBL" id="KAJ7751879.1"/>
    </source>
</evidence>
<sequence length="850" mass="90448">MPTADAGKVLKRANPGTIQDKFLVGYQGWFTCGGDGPPIGEGHHGWLHWLSEPLTPPFHGRPNTDLWPDTSTYDASELYPVAGLTHRDGAPARVFSSRDPRTVRRHFRWMAEHGVDGAFLQRFVGQVDPEDGGNRDGRYGGTRRLRDEVGERVREAAEAEGRVWAIMYDVSGVPPSALLRIITADFTHLVHDLRVFDSPAYLRERGAPVVGVWGLGLSDARVGADEARAVLHALRAIAQNAPHNPQNNVHAKDGELYIFAGTPSHWRTPGEGDAQPDADGAWAGLWLGARGMVDAISPWSVGRFGDRDEVERWAAERWGGDAERVAEHNERGEGRRVDYVPVVLPGGSGFNLSEGKWAFNGIKRDGGKFLWAQVFHAKRLRGVRSLYGAMWDEYDEGTAFLPVVEKKRLLPEHERWPFMALDEDGYDLPGDWYMRIAGFAAEGLRSERRIFDSFPSKELQDYWAARPRYEDAASLPSSSASASYSASTYSASTTASTAAAAASTAAGAAPSPSSSNANAGTSLRSASPAYGRFGFRPVSCARRISISAAPGVGHSASLSARPRPPTQGPSLRPDSSSAPRPTTPSYASYPGNPAPGGGGYAASPPPPHGPRPTTPGYPGQARPPGAPHHASYPTQFPTPNPNPNGPPASFPGSSYNPPPGPPPGPGLPSPEIPGPSFPPGPMASQHPYPSPPHGPNAYAGPQAFPAPHPQGYSPPAGPPYPQAGPSFPPGAGGPGPDNAYFYQQPHFPSPGAGPGYSPPPGDMYNNYGQQPQGPWAPGHGPMPHQPGYGAPVSYGPGGPNPAPPPPPPSSSFGFATSSMDKIVGRRTRQQLEGTVDSITQSSTKLLHKFL</sequence>
<dbReference type="Gene3D" id="3.20.20.80">
    <property type="entry name" value="Glycosidases"/>
    <property type="match status" value="1"/>
</dbReference>
<feature type="region of interest" description="Disordered" evidence="1">
    <location>
        <begin position="551"/>
        <end position="819"/>
    </location>
</feature>
<comment type="caution">
    <text evidence="2">The sequence shown here is derived from an EMBL/GenBank/DDBJ whole genome shotgun (WGS) entry which is preliminary data.</text>
</comment>
<feature type="compositionally biased region" description="Pro residues" evidence="1">
    <location>
        <begin position="798"/>
        <end position="809"/>
    </location>
</feature>
<feature type="compositionally biased region" description="Pro residues" evidence="1">
    <location>
        <begin position="603"/>
        <end position="615"/>
    </location>
</feature>
<feature type="compositionally biased region" description="Polar residues" evidence="1">
    <location>
        <begin position="573"/>
        <end position="585"/>
    </location>
</feature>
<evidence type="ECO:0000256" key="1">
    <source>
        <dbReference type="SAM" id="MobiDB-lite"/>
    </source>
</evidence>
<feature type="compositionally biased region" description="Low complexity" evidence="1">
    <location>
        <begin position="506"/>
        <end position="522"/>
    </location>
</feature>
<accession>A0AAD7IYA5</accession>
<reference evidence="2" key="1">
    <citation type="submission" date="2023-03" db="EMBL/GenBank/DDBJ databases">
        <title>Massive genome expansion in bonnet fungi (Mycena s.s.) driven by repeated elements and novel gene families across ecological guilds.</title>
        <authorList>
            <consortium name="Lawrence Berkeley National Laboratory"/>
            <person name="Harder C.B."/>
            <person name="Miyauchi S."/>
            <person name="Viragh M."/>
            <person name="Kuo A."/>
            <person name="Thoen E."/>
            <person name="Andreopoulos B."/>
            <person name="Lu D."/>
            <person name="Skrede I."/>
            <person name="Drula E."/>
            <person name="Henrissat B."/>
            <person name="Morin E."/>
            <person name="Kohler A."/>
            <person name="Barry K."/>
            <person name="LaButti K."/>
            <person name="Morin E."/>
            <person name="Salamov A."/>
            <person name="Lipzen A."/>
            <person name="Mereny Z."/>
            <person name="Hegedus B."/>
            <person name="Baldrian P."/>
            <person name="Stursova M."/>
            <person name="Weitz H."/>
            <person name="Taylor A."/>
            <person name="Grigoriev I.V."/>
            <person name="Nagy L.G."/>
            <person name="Martin F."/>
            <person name="Kauserud H."/>
        </authorList>
    </citation>
    <scope>NUCLEOTIDE SEQUENCE</scope>
    <source>
        <strain evidence="2">CBHHK188m</strain>
    </source>
</reference>
<proteinExistence type="predicted"/>